<sequence>MAANDFENTPDGSVPSLMLSTEQSEDEDEDEDDLTPLEYARQQGLSRNYLTDTSAYDHIDALHQNLDCHVRDDSHLPQVDFGPGPRLEERLTLTREAARLLQEINRDDTDDFVEALMLSSLDVQRVRKLRIELPLLKSHLETDLRKFARRDGFEIDLKDIKLPLELVDESAGEGMTFPDRHHELGSKIIEDLKMEKLAVSREAISFLQRAIQSSWTREDEDELWRGEQRYRKKKIYEPVTPPLLPMSPPPKLFEPSSSDPTFQVPLLADDGDDLFKTDLEKIEREIFAQDVPTPLRKRVKVEGNGSDDSTPLKTTQEQLEEVCRPFMESATTPPTSTERFKSEKYKVEDILTPPMPKVRFSQTVEFVQPELLDEVPPPGSDEIKETLESNFGEAYKNVTQRINQEQLEQKDVTARVRIPYMPGDIPDPPWKPFRQCRTPAELLELQKEMMRLTVGTNLKTWKRPNQLELRWAPFPRAMTRVDFSEPALGDDKTWEQFLGTRETVMTSGDMTWKPPGLRILKDEDDDDELEPMEKVDNQIRQDLLSLVRKRKLELDLRDLDEQDINAVPGAKDNALLSIKKESVEGVKKRKNTPKPLISAANTGLQKLNELPEPNMLLGDEFSALDMIGNFKQLRGEKKPKPIPSNYFTQPPKNPAVSLQLNSDPAHEKDLRLPHHPSPKPLLHHKPSLPLAPLKPPTTPLHILISTLLLKNRPLIKTLHSLLPTLILIERDFSTHNTSLWLPGSVARSPVSSPLDSEADLIISPKTGLVLTTLQKIRQKVLPGSKGRNAIQERIARVRGRYEMLFVLVTGEDGVAEGDAEALCEISGFAAGGEGNVVVYFVGPEDGLARWIAHMILSYRSSEGGVLIEDETHWELFLRRAGMNAYAAQQVIAHLKAPEGVDALSPSKAGLYGLTAFVEMGREMRVRRFGALCGVGVVERVSDVVDGVWM</sequence>
<evidence type="ECO:0000256" key="1">
    <source>
        <dbReference type="SAM" id="MobiDB-lite"/>
    </source>
</evidence>
<feature type="compositionally biased region" description="Polar residues" evidence="1">
    <location>
        <begin position="645"/>
        <end position="662"/>
    </location>
</feature>
<gene>
    <name evidence="4" type="ORF">GLAREA_09627</name>
</gene>
<dbReference type="AlphaFoldDB" id="S3D930"/>
<evidence type="ECO:0000259" key="3">
    <source>
        <dbReference type="Pfam" id="PF23395"/>
    </source>
</evidence>
<dbReference type="RefSeq" id="XP_008084414.1">
    <property type="nucleotide sequence ID" value="XM_008086223.1"/>
</dbReference>
<dbReference type="Proteomes" id="UP000016922">
    <property type="component" value="Unassembled WGS sequence"/>
</dbReference>
<proteinExistence type="predicted"/>
<feature type="compositionally biased region" description="Polar residues" evidence="1">
    <location>
        <begin position="1"/>
        <end position="11"/>
    </location>
</feature>
<dbReference type="OrthoDB" id="10257314at2759"/>
<dbReference type="Pfam" id="PF23394">
    <property type="entry name" value="DUF7102"/>
    <property type="match status" value="1"/>
</dbReference>
<evidence type="ECO:0000259" key="2">
    <source>
        <dbReference type="Pfam" id="PF23394"/>
    </source>
</evidence>
<dbReference type="OMA" id="RAGMNAY"/>
<organism evidence="4 5">
    <name type="scientific">Glarea lozoyensis (strain ATCC 20868 / MF5171)</name>
    <dbReference type="NCBI Taxonomy" id="1116229"/>
    <lineage>
        <taxon>Eukaryota</taxon>
        <taxon>Fungi</taxon>
        <taxon>Dikarya</taxon>
        <taxon>Ascomycota</taxon>
        <taxon>Pezizomycotina</taxon>
        <taxon>Leotiomycetes</taxon>
        <taxon>Helotiales</taxon>
        <taxon>Helotiaceae</taxon>
        <taxon>Glarea</taxon>
    </lineage>
</organism>
<dbReference type="GeneID" id="19468674"/>
<feature type="compositionally biased region" description="Acidic residues" evidence="1">
    <location>
        <begin position="23"/>
        <end position="34"/>
    </location>
</feature>
<dbReference type="KEGG" id="glz:GLAREA_09627"/>
<feature type="domain" description="SAM-like" evidence="3">
    <location>
        <begin position="867"/>
        <end position="943"/>
    </location>
</feature>
<feature type="compositionally biased region" description="Basic residues" evidence="1">
    <location>
        <begin position="673"/>
        <end position="685"/>
    </location>
</feature>
<dbReference type="HOGENOM" id="CLU_005396_1_0_1"/>
<dbReference type="InterPro" id="IPR055528">
    <property type="entry name" value="DUF7102"/>
</dbReference>
<dbReference type="eggNOG" id="ENOG502RXCE">
    <property type="taxonomic scope" value="Eukaryota"/>
</dbReference>
<keyword evidence="5" id="KW-1185">Reference proteome</keyword>
<protein>
    <submittedName>
        <fullName evidence="4">Uncharacterized protein</fullName>
    </submittedName>
</protein>
<feature type="region of interest" description="Disordered" evidence="1">
    <location>
        <begin position="634"/>
        <end position="685"/>
    </location>
</feature>
<dbReference type="EMBL" id="KE145368">
    <property type="protein sequence ID" value="EPE28506.1"/>
    <property type="molecule type" value="Genomic_DNA"/>
</dbReference>
<evidence type="ECO:0000313" key="4">
    <source>
        <dbReference type="EMBL" id="EPE28506.1"/>
    </source>
</evidence>
<dbReference type="Pfam" id="PF23395">
    <property type="entry name" value="SAM_6"/>
    <property type="match status" value="1"/>
</dbReference>
<dbReference type="InterPro" id="IPR057559">
    <property type="entry name" value="SAM_6"/>
</dbReference>
<feature type="domain" description="DUF7102" evidence="2">
    <location>
        <begin position="701"/>
        <end position="859"/>
    </location>
</feature>
<accession>S3D930</accession>
<reference evidence="4 5" key="1">
    <citation type="journal article" date="2013" name="BMC Genomics">
        <title>Genomics-driven discovery of the pneumocandin biosynthetic gene cluster in the fungus Glarea lozoyensis.</title>
        <authorList>
            <person name="Chen L."/>
            <person name="Yue Q."/>
            <person name="Zhang X."/>
            <person name="Xiang M."/>
            <person name="Wang C."/>
            <person name="Li S."/>
            <person name="Che Y."/>
            <person name="Ortiz-Lopez F.J."/>
            <person name="Bills G.F."/>
            <person name="Liu X."/>
            <person name="An Z."/>
        </authorList>
    </citation>
    <scope>NUCLEOTIDE SEQUENCE [LARGE SCALE GENOMIC DNA]</scope>
    <source>
        <strain evidence="5">ATCC 20868 / MF5171</strain>
    </source>
</reference>
<evidence type="ECO:0000313" key="5">
    <source>
        <dbReference type="Proteomes" id="UP000016922"/>
    </source>
</evidence>
<name>S3D930_GLAL2</name>
<feature type="region of interest" description="Disordered" evidence="1">
    <location>
        <begin position="1"/>
        <end position="34"/>
    </location>
</feature>